<gene>
    <name evidence="6" type="primary">Spag4</name>
    <name evidence="6" type="ORF">NOTORN_R04640</name>
</gene>
<keyword evidence="2" id="KW-0812">Transmembrane</keyword>
<organism evidence="6 7">
    <name type="scientific">Nothoprocta ornata</name>
    <dbReference type="NCBI Taxonomy" id="83376"/>
    <lineage>
        <taxon>Eukaryota</taxon>
        <taxon>Metazoa</taxon>
        <taxon>Chordata</taxon>
        <taxon>Craniata</taxon>
        <taxon>Vertebrata</taxon>
        <taxon>Euteleostomi</taxon>
        <taxon>Archelosauria</taxon>
        <taxon>Archosauria</taxon>
        <taxon>Dinosauria</taxon>
        <taxon>Saurischia</taxon>
        <taxon>Theropoda</taxon>
        <taxon>Coelurosauria</taxon>
        <taxon>Aves</taxon>
        <taxon>Palaeognathae</taxon>
        <taxon>Tinamiformes</taxon>
        <taxon>Tinamidae</taxon>
        <taxon>Nothoprocta</taxon>
    </lineage>
</organism>
<dbReference type="InterPro" id="IPR012919">
    <property type="entry name" value="SUN_dom"/>
</dbReference>
<keyword evidence="3" id="KW-1133">Transmembrane helix</keyword>
<accession>A0A7K7BIY4</accession>
<dbReference type="SUPFAM" id="SSF49785">
    <property type="entry name" value="Galactose-binding domain-like"/>
    <property type="match status" value="1"/>
</dbReference>
<dbReference type="InterPro" id="IPR045119">
    <property type="entry name" value="SUN1-5"/>
</dbReference>
<comment type="subcellular location">
    <subcellularLocation>
        <location evidence="1">Nucleus inner membrane</location>
    </subcellularLocation>
</comment>
<evidence type="ECO:0000256" key="1">
    <source>
        <dbReference type="ARBA" id="ARBA00004540"/>
    </source>
</evidence>
<reference evidence="6 7" key="1">
    <citation type="submission" date="2019-09" db="EMBL/GenBank/DDBJ databases">
        <title>Bird 10,000 Genomes (B10K) Project - Family phase.</title>
        <authorList>
            <person name="Zhang G."/>
        </authorList>
    </citation>
    <scope>NUCLEOTIDE SEQUENCE [LARGE SCALE GENOMIC DNA]</scope>
    <source>
        <strain evidence="6">B10K-MSB-03</strain>
    </source>
</reference>
<feature type="non-terminal residue" evidence="6">
    <location>
        <position position="129"/>
    </location>
</feature>
<dbReference type="GO" id="GO:0005637">
    <property type="term" value="C:nuclear inner membrane"/>
    <property type="evidence" value="ECO:0007669"/>
    <property type="project" value="UniProtKB-SubCell"/>
</dbReference>
<comment type="caution">
    <text evidence="6">The sequence shown here is derived from an EMBL/GenBank/DDBJ whole genome shotgun (WGS) entry which is preliminary data.</text>
</comment>
<protein>
    <submittedName>
        <fullName evidence="6">SPAG4 protein</fullName>
    </submittedName>
</protein>
<dbReference type="GO" id="GO:0034993">
    <property type="term" value="C:meiotic nuclear membrane microtubule tethering complex"/>
    <property type="evidence" value="ECO:0007669"/>
    <property type="project" value="TreeGrafter"/>
</dbReference>
<dbReference type="Pfam" id="PF07738">
    <property type="entry name" value="Sad1_UNC"/>
    <property type="match status" value="1"/>
</dbReference>
<dbReference type="EMBL" id="VZSH01001255">
    <property type="protein sequence ID" value="NWY08444.1"/>
    <property type="molecule type" value="Genomic_DNA"/>
</dbReference>
<name>A0A7K7BIY4_9AVES</name>
<dbReference type="PANTHER" id="PTHR12911">
    <property type="entry name" value="SAD1/UNC-84-LIKE PROTEIN-RELATED"/>
    <property type="match status" value="1"/>
</dbReference>
<feature type="domain" description="SUN" evidence="5">
    <location>
        <begin position="1"/>
        <end position="129"/>
    </location>
</feature>
<dbReference type="Proteomes" id="UP000531938">
    <property type="component" value="Unassembled WGS sequence"/>
</dbReference>
<evidence type="ECO:0000256" key="4">
    <source>
        <dbReference type="ARBA" id="ARBA00023136"/>
    </source>
</evidence>
<sequence length="129" mass="14151">VSIGNCWAFQGQQGQVVIRLPARVHLTAITLQHNVDEASPLGMVISAPRDVSAYLLSLCLVLQGLQENGGEEILLANFTYDVAGTSIQTFPLKAPFPTAFHLIKLAVTSNWENPEYTCIYRVRVHGQMA</sequence>
<keyword evidence="4" id="KW-0472">Membrane</keyword>
<dbReference type="Gene3D" id="2.60.120.260">
    <property type="entry name" value="Galactose-binding domain-like"/>
    <property type="match status" value="1"/>
</dbReference>
<dbReference type="PROSITE" id="PS51469">
    <property type="entry name" value="SUN"/>
    <property type="match status" value="1"/>
</dbReference>
<dbReference type="PANTHER" id="PTHR12911:SF24">
    <property type="entry name" value="SUN DOMAIN-CONTAINING PROTEIN 3"/>
    <property type="match status" value="1"/>
</dbReference>
<evidence type="ECO:0000313" key="7">
    <source>
        <dbReference type="Proteomes" id="UP000531938"/>
    </source>
</evidence>
<evidence type="ECO:0000256" key="2">
    <source>
        <dbReference type="ARBA" id="ARBA00022692"/>
    </source>
</evidence>
<evidence type="ECO:0000256" key="3">
    <source>
        <dbReference type="ARBA" id="ARBA00022989"/>
    </source>
</evidence>
<evidence type="ECO:0000313" key="6">
    <source>
        <dbReference type="EMBL" id="NWY08444.1"/>
    </source>
</evidence>
<dbReference type="GO" id="GO:0043495">
    <property type="term" value="F:protein-membrane adaptor activity"/>
    <property type="evidence" value="ECO:0007669"/>
    <property type="project" value="TreeGrafter"/>
</dbReference>
<dbReference type="AlphaFoldDB" id="A0A7K7BIY4"/>
<evidence type="ECO:0000259" key="5">
    <source>
        <dbReference type="PROSITE" id="PS51469"/>
    </source>
</evidence>
<keyword evidence="7" id="KW-1185">Reference proteome</keyword>
<proteinExistence type="predicted"/>
<dbReference type="InterPro" id="IPR008979">
    <property type="entry name" value="Galactose-bd-like_sf"/>
</dbReference>
<feature type="non-terminal residue" evidence="6">
    <location>
        <position position="1"/>
    </location>
</feature>